<dbReference type="STRING" id="1715691.TA5113_00891"/>
<keyword evidence="3" id="KW-1185">Reference proteome</keyword>
<protein>
    <submittedName>
        <fullName evidence="2">Uncharacterized protein</fullName>
    </submittedName>
</protein>
<dbReference type="AlphaFoldDB" id="A0A0P1IRQ0"/>
<feature type="compositionally biased region" description="Basic and acidic residues" evidence="1">
    <location>
        <begin position="1"/>
        <end position="10"/>
    </location>
</feature>
<evidence type="ECO:0000313" key="2">
    <source>
        <dbReference type="EMBL" id="CUK26254.1"/>
    </source>
</evidence>
<accession>A0A0P1IRQ0</accession>
<dbReference type="Proteomes" id="UP000051184">
    <property type="component" value="Unassembled WGS sequence"/>
</dbReference>
<dbReference type="EMBL" id="CYUE01000020">
    <property type="protein sequence ID" value="CUK26254.1"/>
    <property type="molecule type" value="Genomic_DNA"/>
</dbReference>
<organism evidence="2 3">
    <name type="scientific">Cognatishimia activa</name>
    <dbReference type="NCBI Taxonomy" id="1715691"/>
    <lineage>
        <taxon>Bacteria</taxon>
        <taxon>Pseudomonadati</taxon>
        <taxon>Pseudomonadota</taxon>
        <taxon>Alphaproteobacteria</taxon>
        <taxon>Rhodobacterales</taxon>
        <taxon>Paracoccaceae</taxon>
        <taxon>Cognatishimia</taxon>
    </lineage>
</organism>
<dbReference type="RefSeq" id="WP_058315174.1">
    <property type="nucleotide sequence ID" value="NZ_CYTO01000009.1"/>
</dbReference>
<gene>
    <name evidence="2" type="ORF">TA5114_02063</name>
</gene>
<evidence type="ECO:0000256" key="1">
    <source>
        <dbReference type="SAM" id="MobiDB-lite"/>
    </source>
</evidence>
<proteinExistence type="predicted"/>
<dbReference type="OrthoDB" id="7875526at2"/>
<evidence type="ECO:0000313" key="3">
    <source>
        <dbReference type="Proteomes" id="UP000051184"/>
    </source>
</evidence>
<feature type="region of interest" description="Disordered" evidence="1">
    <location>
        <begin position="1"/>
        <end position="27"/>
    </location>
</feature>
<name>A0A0P1IRQ0_9RHOB</name>
<sequence>MTKRSKESVFKKSSIPKSETPLERTTRVAREMVNKEAEQRLDKISRLRRTRLEREANQAAQVKDGNKG</sequence>
<reference evidence="3" key="1">
    <citation type="submission" date="2015-09" db="EMBL/GenBank/DDBJ databases">
        <authorList>
            <person name="Rodrigo-Torres Lidia"/>
            <person name="Arahal R.David."/>
        </authorList>
    </citation>
    <scope>NUCLEOTIDE SEQUENCE [LARGE SCALE GENOMIC DNA]</scope>
    <source>
        <strain evidence="3">CECT 5114</strain>
    </source>
</reference>